<dbReference type="Proteomes" id="UP000499080">
    <property type="component" value="Unassembled WGS sequence"/>
</dbReference>
<dbReference type="GO" id="GO:0004731">
    <property type="term" value="F:purine-nucleoside phosphorylase activity"/>
    <property type="evidence" value="ECO:0007669"/>
    <property type="project" value="UniProtKB-EC"/>
</dbReference>
<protein>
    <recommendedName>
        <fullName evidence="5 13">Purine nucleoside phosphorylase</fullName>
        <ecNumber evidence="4 13">2.4.2.1</ecNumber>
    </recommendedName>
    <alternativeName>
        <fullName evidence="13">Inosine-guanosine phosphorylase</fullName>
    </alternativeName>
</protein>
<comment type="catalytic activity">
    <reaction evidence="11">
        <text>2'-deoxyinosine + phosphate = 2-deoxy-alpha-D-ribose 1-phosphate + hypoxanthine</text>
        <dbReference type="Rhea" id="RHEA:27750"/>
        <dbReference type="ChEBI" id="CHEBI:17368"/>
        <dbReference type="ChEBI" id="CHEBI:28997"/>
        <dbReference type="ChEBI" id="CHEBI:43474"/>
        <dbReference type="ChEBI" id="CHEBI:57259"/>
        <dbReference type="EC" id="2.4.2.1"/>
    </reaction>
</comment>
<feature type="binding site" evidence="14">
    <location>
        <position position="263"/>
    </location>
    <ligand>
        <name>a purine D-ribonucleoside</name>
        <dbReference type="ChEBI" id="CHEBI:142355"/>
    </ligand>
</feature>
<dbReference type="PIRSF" id="PIRSF000477">
    <property type="entry name" value="PurNPase"/>
    <property type="match status" value="1"/>
</dbReference>
<comment type="function">
    <text evidence="13">The purine nucleoside phosphorylases catalyze the phosphorolytic breakdown of the N-glycosidic bond in the beta-(deoxy)ribonucleoside molecules, with the formation of the corresponding free purine bases and pentose-1-phosphate.</text>
</comment>
<feature type="binding site" evidence="14">
    <location>
        <begin position="104"/>
        <end position="106"/>
    </location>
    <ligand>
        <name>phosphate</name>
        <dbReference type="ChEBI" id="CHEBI:43474"/>
    </ligand>
</feature>
<name>A0A4Y2I016_ARAVE</name>
<keyword evidence="8" id="KW-0660">Purine salvage</keyword>
<dbReference type="CDD" id="cd09009">
    <property type="entry name" value="PNP-EcPNPII_like"/>
    <property type="match status" value="1"/>
</dbReference>
<dbReference type="AlphaFoldDB" id="A0A4Y2I016"/>
<dbReference type="InterPro" id="IPR011268">
    <property type="entry name" value="Purine_phosphorylase"/>
</dbReference>
<dbReference type="Pfam" id="PF01048">
    <property type="entry name" value="PNP_UDP_1"/>
    <property type="match status" value="1"/>
</dbReference>
<dbReference type="InterPro" id="IPR000845">
    <property type="entry name" value="Nucleoside_phosphorylase_d"/>
</dbReference>
<organism evidence="16 17">
    <name type="scientific">Araneus ventricosus</name>
    <name type="common">Orbweaver spider</name>
    <name type="synonym">Epeira ventricosa</name>
    <dbReference type="NCBI Taxonomy" id="182803"/>
    <lineage>
        <taxon>Eukaryota</taxon>
        <taxon>Metazoa</taxon>
        <taxon>Ecdysozoa</taxon>
        <taxon>Arthropoda</taxon>
        <taxon>Chelicerata</taxon>
        <taxon>Arachnida</taxon>
        <taxon>Araneae</taxon>
        <taxon>Araneomorphae</taxon>
        <taxon>Entelegynae</taxon>
        <taxon>Araneoidea</taxon>
        <taxon>Araneidae</taxon>
        <taxon>Araneus</taxon>
    </lineage>
</organism>
<reference evidence="16 17" key="1">
    <citation type="journal article" date="2019" name="Sci. Rep.">
        <title>Orb-weaving spider Araneus ventricosus genome elucidates the spidroin gene catalogue.</title>
        <authorList>
            <person name="Kono N."/>
            <person name="Nakamura H."/>
            <person name="Ohtoshi R."/>
            <person name="Moran D.A.P."/>
            <person name="Shinohara A."/>
            <person name="Yoshida Y."/>
            <person name="Fujiwara M."/>
            <person name="Mori M."/>
            <person name="Tomita M."/>
            <person name="Arakawa K."/>
        </authorList>
    </citation>
    <scope>NUCLEOTIDE SEQUENCE [LARGE SCALE GENOMIC DNA]</scope>
</reference>
<feature type="binding site" evidence="14">
    <location>
        <position position="53"/>
    </location>
    <ligand>
        <name>phosphate</name>
        <dbReference type="ChEBI" id="CHEBI:43474"/>
    </ligand>
</feature>
<dbReference type="UniPathway" id="UPA00606"/>
<dbReference type="PANTHER" id="PTHR11904">
    <property type="entry name" value="METHYLTHIOADENOSINE/PURINE NUCLEOSIDE PHOSPHORYLASE"/>
    <property type="match status" value="1"/>
</dbReference>
<dbReference type="GO" id="GO:0047975">
    <property type="term" value="F:guanosine phosphorylase activity"/>
    <property type="evidence" value="ECO:0007669"/>
    <property type="project" value="RHEA"/>
</dbReference>
<evidence type="ECO:0000259" key="15">
    <source>
        <dbReference type="Pfam" id="PF01048"/>
    </source>
</evidence>
<comment type="caution">
    <text evidence="16">The sequence shown here is derived from an EMBL/GenBank/DDBJ whole genome shotgun (WGS) entry which is preliminary data.</text>
</comment>
<evidence type="ECO:0000256" key="8">
    <source>
        <dbReference type="ARBA" id="ARBA00022726"/>
    </source>
</evidence>
<feature type="binding site" evidence="14">
    <location>
        <position position="136"/>
    </location>
    <ligand>
        <name>phosphate</name>
        <dbReference type="ChEBI" id="CHEBI:43474"/>
    </ligand>
</feature>
<dbReference type="GO" id="GO:0006166">
    <property type="term" value="P:purine ribonucleoside salvage"/>
    <property type="evidence" value="ECO:0007669"/>
    <property type="project" value="UniProtKB-KW"/>
</dbReference>
<comment type="pathway">
    <text evidence="1 13">Purine metabolism; purine nucleoside salvage.</text>
</comment>
<evidence type="ECO:0000256" key="14">
    <source>
        <dbReference type="PIRSR" id="PIRSR000477-2"/>
    </source>
</evidence>
<evidence type="ECO:0000256" key="7">
    <source>
        <dbReference type="ARBA" id="ARBA00022679"/>
    </source>
</evidence>
<dbReference type="EMBL" id="BGPR01002256">
    <property type="protein sequence ID" value="GBM70529.1"/>
    <property type="molecule type" value="Genomic_DNA"/>
</dbReference>
<evidence type="ECO:0000256" key="10">
    <source>
        <dbReference type="ARBA" id="ARBA00023929"/>
    </source>
</evidence>
<evidence type="ECO:0000256" key="2">
    <source>
        <dbReference type="ARBA" id="ARBA00006751"/>
    </source>
</evidence>
<proteinExistence type="inferred from homology"/>
<keyword evidence="17" id="KW-1185">Reference proteome</keyword>
<evidence type="ECO:0000256" key="6">
    <source>
        <dbReference type="ARBA" id="ARBA00022676"/>
    </source>
</evidence>
<dbReference type="InterPro" id="IPR018099">
    <property type="entry name" value="Purine_phosphorylase-2_CS"/>
</dbReference>
<dbReference type="Gene3D" id="3.40.50.1580">
    <property type="entry name" value="Nucleoside phosphorylase domain"/>
    <property type="match status" value="1"/>
</dbReference>
<dbReference type="PANTHER" id="PTHR11904:SF9">
    <property type="entry name" value="PURINE NUCLEOSIDE PHOSPHORYLASE-RELATED"/>
    <property type="match status" value="1"/>
</dbReference>
<accession>A0A4Y2I016</accession>
<keyword evidence="7 13" id="KW-0808">Transferase</keyword>
<dbReference type="InterPro" id="IPR035994">
    <property type="entry name" value="Nucleoside_phosphorylase_sf"/>
</dbReference>
<comment type="subunit">
    <text evidence="3">Homotrimer.</text>
</comment>
<comment type="catalytic activity">
    <reaction evidence="9">
        <text>inosine + phosphate = alpha-D-ribose 1-phosphate + hypoxanthine</text>
        <dbReference type="Rhea" id="RHEA:27646"/>
        <dbReference type="ChEBI" id="CHEBI:17368"/>
        <dbReference type="ChEBI" id="CHEBI:17596"/>
        <dbReference type="ChEBI" id="CHEBI:43474"/>
        <dbReference type="ChEBI" id="CHEBI:57720"/>
        <dbReference type="EC" id="2.4.2.1"/>
    </reaction>
</comment>
<dbReference type="EC" id="2.4.2.1" evidence="4 13"/>
<dbReference type="PROSITE" id="PS01240">
    <property type="entry name" value="PNP_MTAP_2"/>
    <property type="match status" value="1"/>
</dbReference>
<evidence type="ECO:0000256" key="4">
    <source>
        <dbReference type="ARBA" id="ARBA00011886"/>
    </source>
</evidence>
<dbReference type="OrthoDB" id="10261782at2759"/>
<gene>
    <name evidence="16" type="primary">PNP</name>
    <name evidence="16" type="ORF">AVEN_35708_1</name>
</gene>
<evidence type="ECO:0000256" key="9">
    <source>
        <dbReference type="ARBA" id="ARBA00023918"/>
    </source>
</evidence>
<evidence type="ECO:0000313" key="17">
    <source>
        <dbReference type="Proteomes" id="UP000499080"/>
    </source>
</evidence>
<feature type="binding site" evidence="14">
    <location>
        <position position="240"/>
    </location>
    <ligand>
        <name>phosphate</name>
        <dbReference type="ChEBI" id="CHEBI:43474"/>
    </ligand>
</feature>
<evidence type="ECO:0000313" key="16">
    <source>
        <dbReference type="EMBL" id="GBM70529.1"/>
    </source>
</evidence>
<dbReference type="FunFam" id="3.40.50.1580:FF:000004">
    <property type="entry name" value="Purine nucleoside phosphorylase"/>
    <property type="match status" value="1"/>
</dbReference>
<feature type="domain" description="Nucleoside phosphorylase" evidence="15">
    <location>
        <begin position="47"/>
        <end position="299"/>
    </location>
</feature>
<evidence type="ECO:0000256" key="5">
    <source>
        <dbReference type="ARBA" id="ARBA00013834"/>
    </source>
</evidence>
<comment type="similarity">
    <text evidence="2 13">Belongs to the PNP/MTAP phosphorylase family.</text>
</comment>
<feature type="binding site" evidence="14">
    <location>
        <position position="84"/>
    </location>
    <ligand>
        <name>phosphate</name>
        <dbReference type="ChEBI" id="CHEBI:43474"/>
    </ligand>
</feature>
<dbReference type="NCBIfam" id="TIGR01700">
    <property type="entry name" value="PNPH"/>
    <property type="match status" value="1"/>
</dbReference>
<dbReference type="NCBIfam" id="TIGR01697">
    <property type="entry name" value="PNPH-PUNA-XAPA"/>
    <property type="match status" value="1"/>
</dbReference>
<evidence type="ECO:0000256" key="1">
    <source>
        <dbReference type="ARBA" id="ARBA00005058"/>
    </source>
</evidence>
<evidence type="ECO:0000256" key="13">
    <source>
        <dbReference type="PIRNR" id="PIRNR000477"/>
    </source>
</evidence>
<comment type="catalytic activity">
    <reaction evidence="12">
        <text>guanosine + phosphate = alpha-D-ribose 1-phosphate + guanine</text>
        <dbReference type="Rhea" id="RHEA:13233"/>
        <dbReference type="ChEBI" id="CHEBI:16235"/>
        <dbReference type="ChEBI" id="CHEBI:16750"/>
        <dbReference type="ChEBI" id="CHEBI:43474"/>
        <dbReference type="ChEBI" id="CHEBI:57720"/>
        <dbReference type="EC" id="2.4.2.1"/>
    </reaction>
</comment>
<evidence type="ECO:0000256" key="11">
    <source>
        <dbReference type="ARBA" id="ARBA00023950"/>
    </source>
</evidence>
<feature type="binding site" evidence="14">
    <location>
        <position position="221"/>
    </location>
    <ligand>
        <name>a purine D-ribonucleoside</name>
        <dbReference type="ChEBI" id="CHEBI:142355"/>
    </ligand>
</feature>
<evidence type="ECO:0000256" key="3">
    <source>
        <dbReference type="ARBA" id="ARBA00011233"/>
    </source>
</evidence>
<comment type="catalytic activity">
    <reaction evidence="10">
        <text>2'-deoxyguanosine + phosphate = 2-deoxy-alpha-D-ribose 1-phosphate + guanine</text>
        <dbReference type="Rhea" id="RHEA:27738"/>
        <dbReference type="ChEBI" id="CHEBI:16235"/>
        <dbReference type="ChEBI" id="CHEBI:17172"/>
        <dbReference type="ChEBI" id="CHEBI:43474"/>
        <dbReference type="ChEBI" id="CHEBI:57259"/>
        <dbReference type="EC" id="2.4.2.1"/>
    </reaction>
</comment>
<dbReference type="InterPro" id="IPR011270">
    <property type="entry name" value="Pur_Nuc_Pase_Ino/Guo-sp"/>
</dbReference>
<dbReference type="NCBIfam" id="NF006054">
    <property type="entry name" value="PRK08202.1"/>
    <property type="match status" value="1"/>
</dbReference>
<evidence type="ECO:0000256" key="12">
    <source>
        <dbReference type="ARBA" id="ARBA00023970"/>
    </source>
</evidence>
<dbReference type="GO" id="GO:0005737">
    <property type="term" value="C:cytoplasm"/>
    <property type="evidence" value="ECO:0007669"/>
    <property type="project" value="TreeGrafter"/>
</dbReference>
<dbReference type="SUPFAM" id="SSF53167">
    <property type="entry name" value="Purine and uridine phosphorylases"/>
    <property type="match status" value="1"/>
</dbReference>
<sequence length="304" mass="33342">MIEIGRGMSIDVEGDGTVREDGSKYSYESMESMTNYLLKRTKHRPSVGVICGSGMGGLADMLEDKESFPYNEIPGFPTSTVPGHKGRLVFGVLKGVPTVCMQGRFHVYEGYSLWKCAMPVRVMKLIGVKTLIVTNAAGGLNPDFRVGDIMLIKDHINFPGFAGDNPLRGRNDDRWGPRFPAINNAYDLNLRNIAKEIAIDLGLGSFLREGVYAMVGGPSYETVSELRALRTLGADAVGMSTAHEVIAAKHCGLRVFGLSLITNECVMEYDVQRSANHAEVLETSNRRKSDLERLVTNLVATIKH</sequence>
<keyword evidence="6 13" id="KW-0328">Glycosyltransferase</keyword>